<feature type="domain" description="Glycosyl transferase family 1" evidence="1">
    <location>
        <begin position="195"/>
        <end position="346"/>
    </location>
</feature>
<dbReference type="GO" id="GO:0016757">
    <property type="term" value="F:glycosyltransferase activity"/>
    <property type="evidence" value="ECO:0007669"/>
    <property type="project" value="InterPro"/>
</dbReference>
<evidence type="ECO:0000313" key="3">
    <source>
        <dbReference type="Proteomes" id="UP000290657"/>
    </source>
</evidence>
<dbReference type="Gene3D" id="3.40.50.2000">
    <property type="entry name" value="Glycogen Phosphorylase B"/>
    <property type="match status" value="2"/>
</dbReference>
<dbReference type="EMBL" id="PDKN01000007">
    <property type="protein sequence ID" value="RXJ55383.1"/>
    <property type="molecule type" value="Genomic_DNA"/>
</dbReference>
<protein>
    <submittedName>
        <fullName evidence="2">Glycosyl transferase</fullName>
    </submittedName>
</protein>
<sequence>MKSILFITHNLTLGGVQKNIALLANYFVQKCRVSILLFETKEVMYTLDKNIELFYLPQIYFSKKELSAEQTGEKLFKFRVKGIKTFFKSTLFDKIISFEDYNNICTLTALQENSNVIVSSRVSIGNMYKNQMIHLMPYSFYVSNIKKLYKNIKVISVSQGVAEELKEYNIISKVIPNGIDIDKIKELSLVECDIKEPFLLHVGRFDTRQKGQKEALYAYSLIASKMKTKLVFIGDGKDKLHIQQEAERLKLEQRVIFKGYEQNPYCYMANCEAFLFPSVYEGLPNTFLEALSLNCKIISFKFIPSWREFAGYENVEFIDNDIEVLAQKIVDVLNQPNKKVKELNQRCINEFSLSQTFRKWENIILN</sequence>
<keyword evidence="3" id="KW-1185">Reference proteome</keyword>
<evidence type="ECO:0000259" key="1">
    <source>
        <dbReference type="Pfam" id="PF00534"/>
    </source>
</evidence>
<organism evidence="2 3">
    <name type="scientific">Candidatus Marinarcus aquaticus</name>
    <dbReference type="NCBI Taxonomy" id="2044504"/>
    <lineage>
        <taxon>Bacteria</taxon>
        <taxon>Pseudomonadati</taxon>
        <taxon>Campylobacterota</taxon>
        <taxon>Epsilonproteobacteria</taxon>
        <taxon>Campylobacterales</taxon>
        <taxon>Arcobacteraceae</taxon>
        <taxon>Candidatus Marinarcus</taxon>
    </lineage>
</organism>
<dbReference type="PANTHER" id="PTHR12526:SF630">
    <property type="entry name" value="GLYCOSYLTRANSFERASE"/>
    <property type="match status" value="1"/>
</dbReference>
<dbReference type="Pfam" id="PF00534">
    <property type="entry name" value="Glycos_transf_1"/>
    <property type="match status" value="1"/>
</dbReference>
<gene>
    <name evidence="2" type="ORF">CRV04_09770</name>
</gene>
<dbReference type="CDD" id="cd03811">
    <property type="entry name" value="GT4_GT28_WabH-like"/>
    <property type="match status" value="1"/>
</dbReference>
<proteinExistence type="predicted"/>
<dbReference type="SUPFAM" id="SSF53756">
    <property type="entry name" value="UDP-Glycosyltransferase/glycogen phosphorylase"/>
    <property type="match status" value="1"/>
</dbReference>
<dbReference type="PANTHER" id="PTHR12526">
    <property type="entry name" value="GLYCOSYLTRANSFERASE"/>
    <property type="match status" value="1"/>
</dbReference>
<accession>A0A4Q0XQR9</accession>
<keyword evidence="2" id="KW-0808">Transferase</keyword>
<comment type="caution">
    <text evidence="2">The sequence shown here is derived from an EMBL/GenBank/DDBJ whole genome shotgun (WGS) entry which is preliminary data.</text>
</comment>
<name>A0A4Q0XQR9_9BACT</name>
<dbReference type="InterPro" id="IPR001296">
    <property type="entry name" value="Glyco_trans_1"/>
</dbReference>
<reference evidence="2 3" key="1">
    <citation type="submission" date="2017-10" db="EMBL/GenBank/DDBJ databases">
        <title>Genomics of the genus Arcobacter.</title>
        <authorList>
            <person name="Perez-Cataluna A."/>
            <person name="Figueras M.J."/>
        </authorList>
    </citation>
    <scope>NUCLEOTIDE SEQUENCE [LARGE SCALE GENOMIC DNA]</scope>
    <source>
        <strain evidence="2 3">CECT 8987</strain>
    </source>
</reference>
<dbReference type="AlphaFoldDB" id="A0A4Q0XQR9"/>
<dbReference type="Proteomes" id="UP000290657">
    <property type="component" value="Unassembled WGS sequence"/>
</dbReference>
<evidence type="ECO:0000313" key="2">
    <source>
        <dbReference type="EMBL" id="RXJ55383.1"/>
    </source>
</evidence>